<proteinExistence type="predicted"/>
<name>A0ABT6XHD9_9GAMM</name>
<reference evidence="1 2" key="1">
    <citation type="submission" date="2023-05" db="EMBL/GenBank/DDBJ databases">
        <title>Lysobacter sp. strain LF1 Genome sequencing and assembly.</title>
        <authorList>
            <person name="Jung Y."/>
        </authorList>
    </citation>
    <scope>NUCLEOTIDE SEQUENCE [LARGE SCALE GENOMIC DNA]</scope>
    <source>
        <strain evidence="1 2">LF1</strain>
    </source>
</reference>
<dbReference type="Proteomes" id="UP001321580">
    <property type="component" value="Unassembled WGS sequence"/>
</dbReference>
<organism evidence="1 2">
    <name type="scientific">Lysobacter stagni</name>
    <dbReference type="NCBI Taxonomy" id="3045172"/>
    <lineage>
        <taxon>Bacteria</taxon>
        <taxon>Pseudomonadati</taxon>
        <taxon>Pseudomonadota</taxon>
        <taxon>Gammaproteobacteria</taxon>
        <taxon>Lysobacterales</taxon>
        <taxon>Lysobacteraceae</taxon>
        <taxon>Lysobacter</taxon>
    </lineage>
</organism>
<dbReference type="EMBL" id="JASGBI010000001">
    <property type="protein sequence ID" value="MDI9239195.1"/>
    <property type="molecule type" value="Genomic_DNA"/>
</dbReference>
<evidence type="ECO:0000313" key="2">
    <source>
        <dbReference type="Proteomes" id="UP001321580"/>
    </source>
</evidence>
<sequence length="78" mass="8977">MAFCSDSIFRHRPCSGCGGIEQRSLHGAPSATLRGFEFPVFTWLQEQAPTHTLHFVVIDQGERRFCFRVRRRRQSGPL</sequence>
<evidence type="ECO:0000313" key="1">
    <source>
        <dbReference type="EMBL" id="MDI9239195.1"/>
    </source>
</evidence>
<dbReference type="RefSeq" id="WP_283212598.1">
    <property type="nucleotide sequence ID" value="NZ_JASGBI010000001.1"/>
</dbReference>
<comment type="caution">
    <text evidence="1">The sequence shown here is derived from an EMBL/GenBank/DDBJ whole genome shotgun (WGS) entry which is preliminary data.</text>
</comment>
<gene>
    <name evidence="1" type="ORF">QLQ15_09755</name>
</gene>
<keyword evidence="2" id="KW-1185">Reference proteome</keyword>
<accession>A0ABT6XHD9</accession>
<protein>
    <submittedName>
        <fullName evidence="1">Uncharacterized protein</fullName>
    </submittedName>
</protein>